<evidence type="ECO:0000259" key="3">
    <source>
        <dbReference type="PROSITE" id="PS50893"/>
    </source>
</evidence>
<dbReference type="AlphaFoldDB" id="E7C657"/>
<evidence type="ECO:0000256" key="2">
    <source>
        <dbReference type="ARBA" id="ARBA00022840"/>
    </source>
</evidence>
<dbReference type="InterPro" id="IPR003593">
    <property type="entry name" value="AAA+_ATPase"/>
</dbReference>
<dbReference type="PROSITE" id="PS00211">
    <property type="entry name" value="ABC_TRANSPORTER_1"/>
    <property type="match status" value="1"/>
</dbReference>
<dbReference type="InterPro" id="IPR017871">
    <property type="entry name" value="ABC_transporter-like_CS"/>
</dbReference>
<dbReference type="PROSITE" id="PS50893">
    <property type="entry name" value="ABC_TRANSPORTER_2"/>
    <property type="match status" value="1"/>
</dbReference>
<dbReference type="InterPro" id="IPR050107">
    <property type="entry name" value="ABC_carbohydrate_import_ATPase"/>
</dbReference>
<dbReference type="CDD" id="cd03216">
    <property type="entry name" value="ABC_Carb_Monos_I"/>
    <property type="match status" value="1"/>
</dbReference>
<dbReference type="PANTHER" id="PTHR43790">
    <property type="entry name" value="CARBOHYDRATE TRANSPORT ATP-BINDING PROTEIN MG119-RELATED"/>
    <property type="match status" value="1"/>
</dbReference>
<accession>E7C657</accession>
<dbReference type="InterPro" id="IPR027417">
    <property type="entry name" value="P-loop_NTPase"/>
</dbReference>
<dbReference type="Pfam" id="PF00005">
    <property type="entry name" value="ABC_tran"/>
    <property type="match status" value="1"/>
</dbReference>
<keyword evidence="4" id="KW-0813">Transport</keyword>
<dbReference type="GO" id="GO:0016887">
    <property type="term" value="F:ATP hydrolysis activity"/>
    <property type="evidence" value="ECO:0007669"/>
    <property type="project" value="InterPro"/>
</dbReference>
<organism evidence="4">
    <name type="scientific">uncultured actinobacterium HF0500_35G12</name>
    <dbReference type="NCBI Taxonomy" id="723604"/>
    <lineage>
        <taxon>Bacteria</taxon>
        <taxon>Bacillati</taxon>
        <taxon>Actinomycetota</taxon>
        <taxon>Actinomycetes</taxon>
        <taxon>marine Actinobacteria clade</taxon>
        <taxon>environmental samples</taxon>
    </lineage>
</organism>
<proteinExistence type="predicted"/>
<dbReference type="SMART" id="SM00382">
    <property type="entry name" value="AAA"/>
    <property type="match status" value="1"/>
</dbReference>
<reference evidence="4" key="1">
    <citation type="submission" date="2010-01" db="EMBL/GenBank/DDBJ databases">
        <title>Genome fragments of uncultured bacteria from the North Pacific subtropical Gyre.</title>
        <authorList>
            <person name="Pham V.D."/>
            <person name="Delong E.F."/>
        </authorList>
    </citation>
    <scope>NUCLEOTIDE SEQUENCE</scope>
</reference>
<dbReference type="Gene3D" id="3.40.50.300">
    <property type="entry name" value="P-loop containing nucleotide triphosphate hydrolases"/>
    <property type="match status" value="1"/>
</dbReference>
<dbReference type="PANTHER" id="PTHR43790:SF8">
    <property type="entry name" value="SUGAR ABC TRANSPORTER ATP-BINDING PROTEIN"/>
    <property type="match status" value="1"/>
</dbReference>
<evidence type="ECO:0000313" key="4">
    <source>
        <dbReference type="EMBL" id="ADI22931.1"/>
    </source>
</evidence>
<protein>
    <submittedName>
        <fullName evidence="4">ABC-type sugar transport system, ATPase component</fullName>
    </submittedName>
</protein>
<keyword evidence="4" id="KW-0762">Sugar transport</keyword>
<keyword evidence="2" id="KW-0067">ATP-binding</keyword>
<keyword evidence="1" id="KW-0547">Nucleotide-binding</keyword>
<sequence>MQPMLSMRSVSKSFGHVQALIDVDLDIAAGEVLGLLGDNGAGKSTLIKILSGVYYPDEGEFSRSGDPATIESPADARELGIATVYQDLELVDTRPVAHNIYLGREPRKWVVFLNRRKMEIEAAELLKRLNIELPSVKVNVDLLSGGQRQAVAISRALAQGGDILLLDEPTAALGVEQTEQVHRLVKSMKQEGKAIVLITHDLSEVLDVADRVVVLRQGRLYADSRSSDTNLNEVVGWITGAAPPRLSKAEALT</sequence>
<dbReference type="SUPFAM" id="SSF52540">
    <property type="entry name" value="P-loop containing nucleoside triphosphate hydrolases"/>
    <property type="match status" value="1"/>
</dbReference>
<dbReference type="InterPro" id="IPR003439">
    <property type="entry name" value="ABC_transporter-like_ATP-bd"/>
</dbReference>
<dbReference type="EMBL" id="GU568001">
    <property type="protein sequence ID" value="ADI22931.1"/>
    <property type="molecule type" value="Genomic_DNA"/>
</dbReference>
<evidence type="ECO:0000256" key="1">
    <source>
        <dbReference type="ARBA" id="ARBA00022741"/>
    </source>
</evidence>
<name>E7C657_9ACTN</name>
<feature type="domain" description="ABC transporter" evidence="3">
    <location>
        <begin position="5"/>
        <end position="242"/>
    </location>
</feature>
<dbReference type="GO" id="GO:0005524">
    <property type="term" value="F:ATP binding"/>
    <property type="evidence" value="ECO:0007669"/>
    <property type="project" value="UniProtKB-KW"/>
</dbReference>